<gene>
    <name evidence="5" type="ORF">DSM19430T_29510</name>
</gene>
<dbReference type="Gene3D" id="3.40.190.10">
    <property type="entry name" value="Periplasmic binding protein-like II"/>
    <property type="match status" value="1"/>
</dbReference>
<keyword evidence="2" id="KW-0813">Transport</keyword>
<dbReference type="Gene3D" id="3.90.76.10">
    <property type="entry name" value="Dipeptide-binding Protein, Domain 1"/>
    <property type="match status" value="1"/>
</dbReference>
<dbReference type="PIRSF" id="PIRSF002741">
    <property type="entry name" value="MppA"/>
    <property type="match status" value="1"/>
</dbReference>
<name>A0A7J0BX38_9BACT</name>
<dbReference type="Gene3D" id="3.10.105.10">
    <property type="entry name" value="Dipeptide-binding Protein, Domain 3"/>
    <property type="match status" value="1"/>
</dbReference>
<dbReference type="GO" id="GO:0030288">
    <property type="term" value="C:outer membrane-bounded periplasmic space"/>
    <property type="evidence" value="ECO:0007669"/>
    <property type="project" value="UniProtKB-ARBA"/>
</dbReference>
<dbReference type="InterPro" id="IPR039424">
    <property type="entry name" value="SBP_5"/>
</dbReference>
<reference evidence="5 6" key="1">
    <citation type="submission" date="2020-05" db="EMBL/GenBank/DDBJ databases">
        <title>Draft genome sequence of Desulfovibrio psychrotolerans JS1T.</title>
        <authorList>
            <person name="Ueno A."/>
            <person name="Tamazawa S."/>
            <person name="Tamamura S."/>
            <person name="Murakami T."/>
            <person name="Kiyama T."/>
            <person name="Inomata H."/>
            <person name="Amano Y."/>
            <person name="Miyakawa K."/>
            <person name="Tamaki H."/>
            <person name="Naganuma T."/>
            <person name="Kaneko K."/>
        </authorList>
    </citation>
    <scope>NUCLEOTIDE SEQUENCE [LARGE SCALE GENOMIC DNA]</scope>
    <source>
        <strain evidence="5 6">JS1</strain>
    </source>
</reference>
<dbReference type="EMBL" id="BLVP01000036">
    <property type="protein sequence ID" value="GFM38267.1"/>
    <property type="molecule type" value="Genomic_DNA"/>
</dbReference>
<dbReference type="PANTHER" id="PTHR30290">
    <property type="entry name" value="PERIPLASMIC BINDING COMPONENT OF ABC TRANSPORTER"/>
    <property type="match status" value="1"/>
</dbReference>
<dbReference type="InterPro" id="IPR000914">
    <property type="entry name" value="SBP_5_dom"/>
</dbReference>
<evidence type="ECO:0000256" key="2">
    <source>
        <dbReference type="ARBA" id="ARBA00022448"/>
    </source>
</evidence>
<dbReference type="AlphaFoldDB" id="A0A7J0BX38"/>
<keyword evidence="6" id="KW-1185">Reference proteome</keyword>
<dbReference type="InterPro" id="IPR030678">
    <property type="entry name" value="Peptide/Ni-bd"/>
</dbReference>
<dbReference type="PANTHER" id="PTHR30290:SF38">
    <property type="entry name" value="D,D-DIPEPTIDE-BINDING PERIPLASMIC PROTEIN DDPA-RELATED"/>
    <property type="match status" value="1"/>
</dbReference>
<evidence type="ECO:0000313" key="5">
    <source>
        <dbReference type="EMBL" id="GFM38267.1"/>
    </source>
</evidence>
<sequence length="543" mass="61718">MLVATGCGNTGNEAVNATGKAPVASVAGNASQEPAAQDEVSPQYGGRLVLGTIGDFSNMIPILTSDAGSHEIAQRLYVAPLRYDKNLEIEPWAAESFTVQDEGRRIRIVMRKDVFWEDGEQLSARDVEFTYKLMVDPNTPTPYADDYLQIKKFTLVDDFTFEAEYETPFARSLITWMHDILPRHLLEGQDVVSSPLTERPVGAGPYRFKEWVRGSRLVLEASETYFMGKPYIEEIVYRIIPDLSTMFLELKAGKLDMMSLTPQQYLHQTNGPEWEASYRKHRYLAFAYAYMGYNLENPLFQDKRVRQAITHALDRQGIIKGVLLGQGESTVGPYKPGTWVYNEDIEDYSYDPAMARQLLADAGWTDSDGDGVLDREGRPFEFTILTNQGNEQRIKTATIVQSQLKEVGITVRIRTVEWAAFLKEFVDKGRFDALILGWNILQDPDISQVWHSAQAREGGLNHVKYRNPELDALLDKGRTTLDRAARKAAYDRIQQILHEDQPYCFLYVPYSLPILHARIRGIEPAPAGITHNMDRWWISTETR</sequence>
<evidence type="ECO:0000256" key="3">
    <source>
        <dbReference type="ARBA" id="ARBA00022729"/>
    </source>
</evidence>
<evidence type="ECO:0000256" key="1">
    <source>
        <dbReference type="ARBA" id="ARBA00005695"/>
    </source>
</evidence>
<keyword evidence="3" id="KW-0732">Signal</keyword>
<feature type="domain" description="Solute-binding protein family 5" evidence="4">
    <location>
        <begin position="88"/>
        <end position="448"/>
    </location>
</feature>
<dbReference type="GO" id="GO:0043190">
    <property type="term" value="C:ATP-binding cassette (ABC) transporter complex"/>
    <property type="evidence" value="ECO:0007669"/>
    <property type="project" value="InterPro"/>
</dbReference>
<dbReference type="GO" id="GO:0015833">
    <property type="term" value="P:peptide transport"/>
    <property type="evidence" value="ECO:0007669"/>
    <property type="project" value="TreeGrafter"/>
</dbReference>
<organism evidence="5 6">
    <name type="scientific">Desulfovibrio psychrotolerans</name>
    <dbReference type="NCBI Taxonomy" id="415242"/>
    <lineage>
        <taxon>Bacteria</taxon>
        <taxon>Pseudomonadati</taxon>
        <taxon>Thermodesulfobacteriota</taxon>
        <taxon>Desulfovibrionia</taxon>
        <taxon>Desulfovibrionales</taxon>
        <taxon>Desulfovibrionaceae</taxon>
        <taxon>Desulfovibrio</taxon>
    </lineage>
</organism>
<comment type="similarity">
    <text evidence="1">Belongs to the bacterial solute-binding protein 5 family.</text>
</comment>
<accession>A0A7J0BX38</accession>
<evidence type="ECO:0000259" key="4">
    <source>
        <dbReference type="Pfam" id="PF00496"/>
    </source>
</evidence>
<dbReference type="FunFam" id="3.10.105.10:FF:000006">
    <property type="entry name" value="Peptide ABC transporter substrate-binding protein"/>
    <property type="match status" value="1"/>
</dbReference>
<comment type="caution">
    <text evidence="5">The sequence shown here is derived from an EMBL/GenBank/DDBJ whole genome shotgun (WGS) entry which is preliminary data.</text>
</comment>
<protein>
    <submittedName>
        <fullName evidence="5">Peptide-binding protein</fullName>
    </submittedName>
</protein>
<dbReference type="SUPFAM" id="SSF53850">
    <property type="entry name" value="Periplasmic binding protein-like II"/>
    <property type="match status" value="1"/>
</dbReference>
<dbReference type="CDD" id="cd08514">
    <property type="entry name" value="PBP2_AppA_like"/>
    <property type="match status" value="1"/>
</dbReference>
<proteinExistence type="inferred from homology"/>
<evidence type="ECO:0000313" key="6">
    <source>
        <dbReference type="Proteomes" id="UP000503820"/>
    </source>
</evidence>
<dbReference type="Proteomes" id="UP000503820">
    <property type="component" value="Unassembled WGS sequence"/>
</dbReference>
<dbReference type="GO" id="GO:1904680">
    <property type="term" value="F:peptide transmembrane transporter activity"/>
    <property type="evidence" value="ECO:0007669"/>
    <property type="project" value="TreeGrafter"/>
</dbReference>
<dbReference type="Pfam" id="PF00496">
    <property type="entry name" value="SBP_bac_5"/>
    <property type="match status" value="1"/>
</dbReference>